<evidence type="ECO:0000256" key="1">
    <source>
        <dbReference type="SAM" id="MobiDB-lite"/>
    </source>
</evidence>
<dbReference type="EMBL" id="CAJPDQ010000009">
    <property type="protein sequence ID" value="CAF9914653.1"/>
    <property type="molecule type" value="Genomic_DNA"/>
</dbReference>
<feature type="transmembrane region" description="Helical" evidence="2">
    <location>
        <begin position="195"/>
        <end position="215"/>
    </location>
</feature>
<comment type="caution">
    <text evidence="3">The sequence shown here is derived from an EMBL/GenBank/DDBJ whole genome shotgun (WGS) entry which is preliminary data.</text>
</comment>
<dbReference type="PANTHER" id="PTHR31735:SF1">
    <property type="entry name" value="VACUOLAR MEMBRANE PROTEIN YPL162C"/>
    <property type="match status" value="1"/>
</dbReference>
<feature type="transmembrane region" description="Helical" evidence="2">
    <location>
        <begin position="235"/>
        <end position="256"/>
    </location>
</feature>
<feature type="region of interest" description="Disordered" evidence="1">
    <location>
        <begin position="297"/>
        <end position="343"/>
    </location>
</feature>
<feature type="transmembrane region" description="Helical" evidence="2">
    <location>
        <begin position="137"/>
        <end position="157"/>
    </location>
</feature>
<keyword evidence="4" id="KW-1185">Reference proteome</keyword>
<protein>
    <recommendedName>
        <fullName evidence="5">Vacuolar membrane protein</fullName>
    </recommendedName>
</protein>
<dbReference type="Proteomes" id="UP000664169">
    <property type="component" value="Unassembled WGS sequence"/>
</dbReference>
<keyword evidence="2" id="KW-0472">Membrane</keyword>
<organism evidence="3 4">
    <name type="scientific">Gomphillus americanus</name>
    <dbReference type="NCBI Taxonomy" id="1940652"/>
    <lineage>
        <taxon>Eukaryota</taxon>
        <taxon>Fungi</taxon>
        <taxon>Dikarya</taxon>
        <taxon>Ascomycota</taxon>
        <taxon>Pezizomycotina</taxon>
        <taxon>Lecanoromycetes</taxon>
        <taxon>OSLEUM clade</taxon>
        <taxon>Ostropomycetidae</taxon>
        <taxon>Ostropales</taxon>
        <taxon>Graphidaceae</taxon>
        <taxon>Gomphilloideae</taxon>
        <taxon>Gomphillus</taxon>
    </lineage>
</organism>
<feature type="compositionally biased region" description="Basic and acidic residues" evidence="1">
    <location>
        <begin position="333"/>
        <end position="343"/>
    </location>
</feature>
<keyword evidence="2" id="KW-0812">Transmembrane</keyword>
<feature type="transmembrane region" description="Helical" evidence="2">
    <location>
        <begin position="100"/>
        <end position="117"/>
    </location>
</feature>
<evidence type="ECO:0000313" key="3">
    <source>
        <dbReference type="EMBL" id="CAF9914653.1"/>
    </source>
</evidence>
<dbReference type="Pfam" id="PF12400">
    <property type="entry name" value="STIMATE"/>
    <property type="match status" value="1"/>
</dbReference>
<proteinExistence type="predicted"/>
<dbReference type="GO" id="GO:0016020">
    <property type="term" value="C:membrane"/>
    <property type="evidence" value="ECO:0007669"/>
    <property type="project" value="TreeGrafter"/>
</dbReference>
<dbReference type="AlphaFoldDB" id="A0A8H3F2S1"/>
<accession>A0A8H3F2S1</accession>
<dbReference type="OrthoDB" id="431202at2759"/>
<keyword evidence="2" id="KW-1133">Transmembrane helix</keyword>
<dbReference type="PANTHER" id="PTHR31735">
    <property type="entry name" value="VACUOLAR MEMBRANE PROTEIN YPL162C"/>
    <property type="match status" value="1"/>
</dbReference>
<evidence type="ECO:0000313" key="4">
    <source>
        <dbReference type="Proteomes" id="UP000664169"/>
    </source>
</evidence>
<dbReference type="InterPro" id="IPR022127">
    <property type="entry name" value="STIMATE/YPL162C"/>
</dbReference>
<evidence type="ECO:0008006" key="5">
    <source>
        <dbReference type="Google" id="ProtNLM"/>
    </source>
</evidence>
<reference evidence="3" key="1">
    <citation type="submission" date="2021-03" db="EMBL/GenBank/DDBJ databases">
        <authorList>
            <person name="Tagirdzhanova G."/>
        </authorList>
    </citation>
    <scope>NUCLEOTIDE SEQUENCE</scope>
</reference>
<feature type="transmembrane region" description="Helical" evidence="2">
    <location>
        <begin position="57"/>
        <end position="79"/>
    </location>
</feature>
<sequence length="343" mass="37953">MSAPIPIDPAAFSLVRTSPTLTQIASTTSSLFISSTQTATSMPTPPAEGAGQGKCELLGPFAIIVQAALGGLALSSLVFKRWRERPQRPVKIWAFDVSKQVVGSILLHMANLLLSMISSGDLESGRAKGSTLNPCSFYLLNLAIDTTLGIPILILFLKVITVLASKTALGQPPESIKTGHYGDPPKVSWWTKQSFLYFLGLLCMKFVVAFLFKILPWLVYVGDWALKWTEGNEQLQIFFVMLFFPLIMNALQYYIIDGFIKGQKTEDDEPESQNNGNENGEDRALASDWDHLFENEEVDGLKSPVAANDKQIPGIKVHEEYNPEEDGEQSSSSHERERRIGRE</sequence>
<evidence type="ECO:0000256" key="2">
    <source>
        <dbReference type="SAM" id="Phobius"/>
    </source>
</evidence>
<gene>
    <name evidence="3" type="ORF">GOMPHAMPRED_008220</name>
</gene>
<name>A0A8H3F2S1_9LECA</name>